<keyword evidence="2" id="KW-0732">Signal</keyword>
<gene>
    <name evidence="3" type="ORF">CJ030_MR4G025857</name>
</gene>
<dbReference type="AlphaFoldDB" id="A0A6A1VRA5"/>
<dbReference type="EMBL" id="RXIC02000022">
    <property type="protein sequence ID" value="KAB1215175.1"/>
    <property type="molecule type" value="Genomic_DNA"/>
</dbReference>
<feature type="chain" id="PRO_5025361355" evidence="2">
    <location>
        <begin position="20"/>
        <end position="205"/>
    </location>
</feature>
<keyword evidence="4" id="KW-1185">Reference proteome</keyword>
<organism evidence="3 4">
    <name type="scientific">Morella rubra</name>
    <name type="common">Chinese bayberry</name>
    <dbReference type="NCBI Taxonomy" id="262757"/>
    <lineage>
        <taxon>Eukaryota</taxon>
        <taxon>Viridiplantae</taxon>
        <taxon>Streptophyta</taxon>
        <taxon>Embryophyta</taxon>
        <taxon>Tracheophyta</taxon>
        <taxon>Spermatophyta</taxon>
        <taxon>Magnoliopsida</taxon>
        <taxon>eudicotyledons</taxon>
        <taxon>Gunneridae</taxon>
        <taxon>Pentapetalae</taxon>
        <taxon>rosids</taxon>
        <taxon>fabids</taxon>
        <taxon>Fagales</taxon>
        <taxon>Myricaceae</taxon>
        <taxon>Morella</taxon>
    </lineage>
</organism>
<feature type="region of interest" description="Disordered" evidence="1">
    <location>
        <begin position="38"/>
        <end position="62"/>
    </location>
</feature>
<accession>A0A6A1VRA5</accession>
<protein>
    <submittedName>
        <fullName evidence="3">Uncharacterized protein</fullName>
    </submittedName>
</protein>
<comment type="caution">
    <text evidence="3">The sequence shown here is derived from an EMBL/GenBank/DDBJ whole genome shotgun (WGS) entry which is preliminary data.</text>
</comment>
<evidence type="ECO:0000313" key="4">
    <source>
        <dbReference type="Proteomes" id="UP000516437"/>
    </source>
</evidence>
<evidence type="ECO:0000256" key="2">
    <source>
        <dbReference type="SAM" id="SignalP"/>
    </source>
</evidence>
<evidence type="ECO:0000313" key="3">
    <source>
        <dbReference type="EMBL" id="KAB1215175.1"/>
    </source>
</evidence>
<proteinExistence type="predicted"/>
<evidence type="ECO:0000256" key="1">
    <source>
        <dbReference type="SAM" id="MobiDB-lite"/>
    </source>
</evidence>
<feature type="signal peptide" evidence="2">
    <location>
        <begin position="1"/>
        <end position="19"/>
    </location>
</feature>
<sequence length="205" mass="21453">MTSRVFLLVLLGALCTASARNLLTKKGSSEDEQTFFHHDEISGGRSTFENGGEKDDSGVTCGCRSNSGRGSGPGGGSGSGFGNGGGYNGGGPGGSCKACMVFLEGYLQLAVLQNKSPEAHGGISEQVRIADDASNSSNKSLLRFSKISVSPTEVDMNFERKVRELDGARDQPDQEETRYVTAGLGRDRFAEKKGIGDGVGSQSQE</sequence>
<feature type="compositionally biased region" description="Basic and acidic residues" evidence="1">
    <location>
        <begin position="165"/>
        <end position="178"/>
    </location>
</feature>
<dbReference type="Proteomes" id="UP000516437">
    <property type="component" value="Chromosome 4"/>
</dbReference>
<name>A0A6A1VRA5_9ROSI</name>
<feature type="region of interest" description="Disordered" evidence="1">
    <location>
        <begin position="165"/>
        <end position="185"/>
    </location>
</feature>
<reference evidence="3 4" key="1">
    <citation type="journal article" date="2019" name="Plant Biotechnol. J.">
        <title>The red bayberry genome and genetic basis of sex determination.</title>
        <authorList>
            <person name="Jia H.M."/>
            <person name="Jia H.J."/>
            <person name="Cai Q.L."/>
            <person name="Wang Y."/>
            <person name="Zhao H.B."/>
            <person name="Yang W.F."/>
            <person name="Wang G.Y."/>
            <person name="Li Y.H."/>
            <person name="Zhan D.L."/>
            <person name="Shen Y.T."/>
            <person name="Niu Q.F."/>
            <person name="Chang L."/>
            <person name="Qiu J."/>
            <person name="Zhao L."/>
            <person name="Xie H.B."/>
            <person name="Fu W.Y."/>
            <person name="Jin J."/>
            <person name="Li X.W."/>
            <person name="Jiao Y."/>
            <person name="Zhou C.C."/>
            <person name="Tu T."/>
            <person name="Chai C.Y."/>
            <person name="Gao J.L."/>
            <person name="Fan L.J."/>
            <person name="van de Weg E."/>
            <person name="Wang J.Y."/>
            <person name="Gao Z.S."/>
        </authorList>
    </citation>
    <scope>NUCLEOTIDE SEQUENCE [LARGE SCALE GENOMIC DNA]</scope>
    <source>
        <tissue evidence="3">Leaves</tissue>
    </source>
</reference>